<dbReference type="InParanoid" id="A0A409W9N6"/>
<name>A0A409W9N6_9AGAR</name>
<accession>A0A409W9N6</accession>
<organism evidence="1 2">
    <name type="scientific">Panaeolus cyanescens</name>
    <dbReference type="NCBI Taxonomy" id="181874"/>
    <lineage>
        <taxon>Eukaryota</taxon>
        <taxon>Fungi</taxon>
        <taxon>Dikarya</taxon>
        <taxon>Basidiomycota</taxon>
        <taxon>Agaricomycotina</taxon>
        <taxon>Agaricomycetes</taxon>
        <taxon>Agaricomycetidae</taxon>
        <taxon>Agaricales</taxon>
        <taxon>Agaricineae</taxon>
        <taxon>Galeropsidaceae</taxon>
        <taxon>Panaeolus</taxon>
    </lineage>
</organism>
<evidence type="ECO:0000313" key="2">
    <source>
        <dbReference type="Proteomes" id="UP000284842"/>
    </source>
</evidence>
<dbReference type="OrthoDB" id="2836053at2759"/>
<evidence type="ECO:0000313" key="1">
    <source>
        <dbReference type="EMBL" id="PPQ75204.1"/>
    </source>
</evidence>
<keyword evidence="2" id="KW-1185">Reference proteome</keyword>
<dbReference type="EMBL" id="NHTK01005693">
    <property type="protein sequence ID" value="PPQ75204.1"/>
    <property type="molecule type" value="Genomic_DNA"/>
</dbReference>
<gene>
    <name evidence="1" type="ORF">CVT24_010120</name>
</gene>
<sequence length="335" mass="38313">MTVMFAEDRFNSLDHSGNPTESWFLKLPYELWEQIVEEVWKAPMSISDRSHFKFAIENASPVLCDILSRVAAKDIYVPWPNHLVPSNDSCATTSNACWPTRSLPIQRLDVCRSLTTQVILSPRHPDALSNRMSHLRNLRGRPIWDILHSFRGLPFLPNLRSLCVQYHVPHFSRQHYDLSPVCHQLDVVRISVEISRIAPWLWDMFSGVSCPPEDDFMLVRRPYVEFMSTTSEENVDHILRLCPHLELASDATGIDLQILETSRTLEDGCILVHGPLRKFDASNAKDASRTSNRRTALTVRGTCLAVVIPTKGCSREKDITKTEGRKLHMLVRRYG</sequence>
<comment type="caution">
    <text evidence="1">The sequence shown here is derived from an EMBL/GenBank/DDBJ whole genome shotgun (WGS) entry which is preliminary data.</text>
</comment>
<proteinExistence type="predicted"/>
<reference evidence="1 2" key="1">
    <citation type="journal article" date="2018" name="Evol. Lett.">
        <title>Horizontal gene cluster transfer increased hallucinogenic mushroom diversity.</title>
        <authorList>
            <person name="Reynolds H.T."/>
            <person name="Vijayakumar V."/>
            <person name="Gluck-Thaler E."/>
            <person name="Korotkin H.B."/>
            <person name="Matheny P.B."/>
            <person name="Slot J.C."/>
        </authorList>
    </citation>
    <scope>NUCLEOTIDE SEQUENCE [LARGE SCALE GENOMIC DNA]</scope>
    <source>
        <strain evidence="1 2">2629</strain>
    </source>
</reference>
<protein>
    <submittedName>
        <fullName evidence="1">Uncharacterized protein</fullName>
    </submittedName>
</protein>
<dbReference type="Proteomes" id="UP000284842">
    <property type="component" value="Unassembled WGS sequence"/>
</dbReference>
<dbReference type="AlphaFoldDB" id="A0A409W9N6"/>